<dbReference type="Pfam" id="PF00829">
    <property type="entry name" value="Ribosomal_L21p"/>
    <property type="match status" value="1"/>
</dbReference>
<sequence>MQAVIETGGKQYLVAPKDKVTIEKLEASAGDTITFDKVLLVAKDSNVSVGKPYVSGSKVTGKILSQGRGEKLVIFKYRAKSRYRRKTGHRQAQTVVEIESIS</sequence>
<comment type="function">
    <text evidence="4 5">This protein binds to 23S rRNA in the presence of protein L20.</text>
</comment>
<dbReference type="PANTHER" id="PTHR21349">
    <property type="entry name" value="50S RIBOSOMAL PROTEIN L21"/>
    <property type="match status" value="1"/>
</dbReference>
<evidence type="ECO:0000313" key="6">
    <source>
        <dbReference type="EMBL" id="OGE80291.1"/>
    </source>
</evidence>
<reference evidence="6 7" key="1">
    <citation type="journal article" date="2016" name="Nat. Commun.">
        <title>Thousands of microbial genomes shed light on interconnected biogeochemical processes in an aquifer system.</title>
        <authorList>
            <person name="Anantharaman K."/>
            <person name="Brown C.T."/>
            <person name="Hug L.A."/>
            <person name="Sharon I."/>
            <person name="Castelle C.J."/>
            <person name="Probst A.J."/>
            <person name="Thomas B.C."/>
            <person name="Singh A."/>
            <person name="Wilkins M.J."/>
            <person name="Karaoz U."/>
            <person name="Brodie E.L."/>
            <person name="Williams K.H."/>
            <person name="Hubbard S.S."/>
            <person name="Banfield J.F."/>
        </authorList>
    </citation>
    <scope>NUCLEOTIDE SEQUENCE [LARGE SCALE GENOMIC DNA]</scope>
</reference>
<comment type="subunit">
    <text evidence="4">Part of the 50S ribosomal subunit. Contacts protein L20.</text>
</comment>
<organism evidence="6 7">
    <name type="scientific">Candidatus Doudnabacteria bacterium RIFCSPHIGHO2_01_FULL_45_18</name>
    <dbReference type="NCBI Taxonomy" id="1817823"/>
    <lineage>
        <taxon>Bacteria</taxon>
        <taxon>Candidatus Doudnaibacteriota</taxon>
    </lineage>
</organism>
<gene>
    <name evidence="4" type="primary">rplU</name>
    <name evidence="6" type="ORF">A2660_01145</name>
</gene>
<keyword evidence="3 4" id="KW-0687">Ribonucleoprotein</keyword>
<comment type="caution">
    <text evidence="6">The sequence shown here is derived from an EMBL/GenBank/DDBJ whole genome shotgun (WGS) entry which is preliminary data.</text>
</comment>
<dbReference type="GO" id="GO:1990904">
    <property type="term" value="C:ribonucleoprotein complex"/>
    <property type="evidence" value="ECO:0007669"/>
    <property type="project" value="UniProtKB-KW"/>
</dbReference>
<keyword evidence="4 5" id="KW-0694">RNA-binding</keyword>
<dbReference type="HAMAP" id="MF_01363">
    <property type="entry name" value="Ribosomal_bL21"/>
    <property type="match status" value="1"/>
</dbReference>
<dbReference type="GO" id="GO:0006412">
    <property type="term" value="P:translation"/>
    <property type="evidence" value="ECO:0007669"/>
    <property type="project" value="UniProtKB-UniRule"/>
</dbReference>
<protein>
    <recommendedName>
        <fullName evidence="4">Large ribosomal subunit protein bL21</fullName>
    </recommendedName>
</protein>
<accession>A0A1F5NRJ4</accession>
<keyword evidence="4 5" id="KW-0699">rRNA-binding</keyword>
<proteinExistence type="inferred from homology"/>
<evidence type="ECO:0000256" key="4">
    <source>
        <dbReference type="HAMAP-Rule" id="MF_01363"/>
    </source>
</evidence>
<evidence type="ECO:0000256" key="3">
    <source>
        <dbReference type="ARBA" id="ARBA00023274"/>
    </source>
</evidence>
<dbReference type="GO" id="GO:0005840">
    <property type="term" value="C:ribosome"/>
    <property type="evidence" value="ECO:0007669"/>
    <property type="project" value="UniProtKB-KW"/>
</dbReference>
<dbReference type="PANTHER" id="PTHR21349:SF0">
    <property type="entry name" value="LARGE RIBOSOMAL SUBUNIT PROTEIN BL21M"/>
    <property type="match status" value="1"/>
</dbReference>
<keyword evidence="2 4" id="KW-0689">Ribosomal protein</keyword>
<dbReference type="EMBL" id="MFEJ01000016">
    <property type="protein sequence ID" value="OGE80291.1"/>
    <property type="molecule type" value="Genomic_DNA"/>
</dbReference>
<evidence type="ECO:0000256" key="1">
    <source>
        <dbReference type="ARBA" id="ARBA00008563"/>
    </source>
</evidence>
<dbReference type="SUPFAM" id="SSF141091">
    <property type="entry name" value="L21p-like"/>
    <property type="match status" value="1"/>
</dbReference>
<dbReference type="GO" id="GO:0019843">
    <property type="term" value="F:rRNA binding"/>
    <property type="evidence" value="ECO:0007669"/>
    <property type="project" value="UniProtKB-UniRule"/>
</dbReference>
<comment type="similarity">
    <text evidence="1 4 5">Belongs to the bacterial ribosomal protein bL21 family.</text>
</comment>
<dbReference type="InterPro" id="IPR036164">
    <property type="entry name" value="bL21-like_sf"/>
</dbReference>
<dbReference type="InterPro" id="IPR028909">
    <property type="entry name" value="bL21-like"/>
</dbReference>
<evidence type="ECO:0000256" key="5">
    <source>
        <dbReference type="RuleBase" id="RU000562"/>
    </source>
</evidence>
<evidence type="ECO:0000313" key="7">
    <source>
        <dbReference type="Proteomes" id="UP000176233"/>
    </source>
</evidence>
<dbReference type="InterPro" id="IPR001787">
    <property type="entry name" value="Ribosomal_bL21"/>
</dbReference>
<dbReference type="GO" id="GO:0003735">
    <property type="term" value="F:structural constituent of ribosome"/>
    <property type="evidence" value="ECO:0007669"/>
    <property type="project" value="InterPro"/>
</dbReference>
<evidence type="ECO:0000256" key="2">
    <source>
        <dbReference type="ARBA" id="ARBA00022980"/>
    </source>
</evidence>
<dbReference type="GO" id="GO:0005737">
    <property type="term" value="C:cytoplasm"/>
    <property type="evidence" value="ECO:0007669"/>
    <property type="project" value="UniProtKB-ARBA"/>
</dbReference>
<dbReference type="AlphaFoldDB" id="A0A1F5NRJ4"/>
<dbReference type="NCBIfam" id="TIGR00061">
    <property type="entry name" value="L21"/>
    <property type="match status" value="1"/>
</dbReference>
<dbReference type="Proteomes" id="UP000176233">
    <property type="component" value="Unassembled WGS sequence"/>
</dbReference>
<name>A0A1F5NRJ4_9BACT</name>